<dbReference type="GO" id="GO:0016614">
    <property type="term" value="F:oxidoreductase activity, acting on CH-OH group of donors"/>
    <property type="evidence" value="ECO:0007669"/>
    <property type="project" value="UniProtKB-ARBA"/>
</dbReference>
<dbReference type="NCBIfam" id="NF009389">
    <property type="entry name" value="PRK12748.1"/>
    <property type="match status" value="1"/>
</dbReference>
<keyword evidence="2" id="KW-0560">Oxidoreductase</keyword>
<evidence type="ECO:0000256" key="2">
    <source>
        <dbReference type="ARBA" id="ARBA00023002"/>
    </source>
</evidence>
<dbReference type="AlphaFoldDB" id="A0A1W0AWG2"/>
<comment type="caution">
    <text evidence="3">The sequence shown here is derived from an EMBL/GenBank/DDBJ whole genome shotgun (WGS) entry which is preliminary data.</text>
</comment>
<dbReference type="PANTHER" id="PTHR48107:SF7">
    <property type="entry name" value="RE15974P"/>
    <property type="match status" value="1"/>
</dbReference>
<organism evidence="3 4">
    <name type="scientific">Nocardia donostiensis</name>
    <dbReference type="NCBI Taxonomy" id="1538463"/>
    <lineage>
        <taxon>Bacteria</taxon>
        <taxon>Bacillati</taxon>
        <taxon>Actinomycetota</taxon>
        <taxon>Actinomycetes</taxon>
        <taxon>Mycobacteriales</taxon>
        <taxon>Nocardiaceae</taxon>
        <taxon>Nocardia</taxon>
    </lineage>
</organism>
<dbReference type="OrthoDB" id="9803333at2"/>
<dbReference type="Gene3D" id="3.40.50.720">
    <property type="entry name" value="NAD(P)-binding Rossmann-like Domain"/>
    <property type="match status" value="1"/>
</dbReference>
<evidence type="ECO:0000313" key="3">
    <source>
        <dbReference type="EMBL" id="ONM48247.1"/>
    </source>
</evidence>
<sequence>MFPESNLSGRVAIVTGVSRRQGIGFAVARRLAAMGAQLYLTHWVPHDREQPWGADNIDELYRELADTTRVVGRSVDFADPDAPQQVVDDAVAEFGQVDVLVANHARSGGDGSLFEIDTTMLDGHWAVDARSVLLLTQAFARRYRPEQGEVPDRGRVIWMTSGQHLGPARIEVAYAAAKSVLAGMTQTVAAELIERGILLNTVNPGPVDTGFLTATTTDLDLSMVEEVRRAFPRGRVGEPDDPARLIAWLISDAGRWVVGQVIDSEGGFRRSRW</sequence>
<dbReference type="InterPro" id="IPR036291">
    <property type="entry name" value="NAD(P)-bd_dom_sf"/>
</dbReference>
<dbReference type="PRINTS" id="PR00081">
    <property type="entry name" value="GDHRDH"/>
</dbReference>
<keyword evidence="4" id="KW-1185">Reference proteome</keyword>
<dbReference type="SUPFAM" id="SSF51735">
    <property type="entry name" value="NAD(P)-binding Rossmann-fold domains"/>
    <property type="match status" value="1"/>
</dbReference>
<evidence type="ECO:0000313" key="4">
    <source>
        <dbReference type="Proteomes" id="UP000188836"/>
    </source>
</evidence>
<dbReference type="CDD" id="cd05233">
    <property type="entry name" value="SDR_c"/>
    <property type="match status" value="1"/>
</dbReference>
<name>A0A1W0AWG2_9NOCA</name>
<dbReference type="RefSeq" id="WP_077116811.1">
    <property type="nucleotide sequence ID" value="NZ_LOKT01000008.1"/>
</dbReference>
<dbReference type="STRING" id="1538463.B0T36_13655"/>
<protein>
    <submittedName>
        <fullName evidence="3">3-ketoacyl-ACP reductase</fullName>
    </submittedName>
</protein>
<evidence type="ECO:0000256" key="1">
    <source>
        <dbReference type="ARBA" id="ARBA00006484"/>
    </source>
</evidence>
<dbReference type="Proteomes" id="UP000188836">
    <property type="component" value="Unassembled WGS sequence"/>
</dbReference>
<comment type="similarity">
    <text evidence="1">Belongs to the short-chain dehydrogenases/reductases (SDR) family.</text>
</comment>
<accession>A0A1W0AWG2</accession>
<dbReference type="EMBL" id="MUMY01000010">
    <property type="protein sequence ID" value="ONM48247.1"/>
    <property type="molecule type" value="Genomic_DNA"/>
</dbReference>
<proteinExistence type="inferred from homology"/>
<dbReference type="PANTHER" id="PTHR48107">
    <property type="entry name" value="NADPH-DEPENDENT ALDEHYDE REDUCTASE-LIKE PROTEIN, CHLOROPLASTIC-RELATED"/>
    <property type="match status" value="1"/>
</dbReference>
<reference evidence="3 4" key="1">
    <citation type="journal article" date="2016" name="Antonie Van Leeuwenhoek">
        <title>Nocardia donostiensis sp. nov., isolated from human respiratory specimens.</title>
        <authorList>
            <person name="Ercibengoa M."/>
            <person name="Bell M."/>
            <person name="Marimon J.M."/>
            <person name="Humrighouse B."/>
            <person name="Klenk H.P."/>
            <person name="Potter G."/>
            <person name="Perez-Trallero E."/>
        </authorList>
    </citation>
    <scope>NUCLEOTIDE SEQUENCE [LARGE SCALE GENOMIC DNA]</scope>
    <source>
        <strain evidence="3 4">X1655</strain>
    </source>
</reference>
<dbReference type="InterPro" id="IPR002347">
    <property type="entry name" value="SDR_fam"/>
</dbReference>
<dbReference type="Pfam" id="PF13561">
    <property type="entry name" value="adh_short_C2"/>
    <property type="match status" value="1"/>
</dbReference>
<gene>
    <name evidence="3" type="ORF">B0T46_12680</name>
</gene>